<dbReference type="OrthoDB" id="9797162at2"/>
<organism evidence="1 2">
    <name type="scientific">Actinacidiphila glaucinigra</name>
    <dbReference type="NCBI Taxonomy" id="235986"/>
    <lineage>
        <taxon>Bacteria</taxon>
        <taxon>Bacillati</taxon>
        <taxon>Actinomycetota</taxon>
        <taxon>Actinomycetes</taxon>
        <taxon>Kitasatosporales</taxon>
        <taxon>Streptomycetaceae</taxon>
        <taxon>Actinacidiphila</taxon>
    </lineage>
</organism>
<reference evidence="1 2" key="1">
    <citation type="submission" date="2017-06" db="EMBL/GenBank/DDBJ databases">
        <authorList>
            <person name="Kim H.J."/>
            <person name="Triplett B.A."/>
        </authorList>
    </citation>
    <scope>NUCLEOTIDE SEQUENCE [LARGE SCALE GENOMIC DNA]</scope>
    <source>
        <strain evidence="1 2">CGMCC 4.1858</strain>
    </source>
</reference>
<dbReference type="RefSeq" id="WP_089228092.1">
    <property type="nucleotide sequence ID" value="NZ_FZOF01000028.1"/>
</dbReference>
<evidence type="ECO:0000313" key="1">
    <source>
        <dbReference type="EMBL" id="SNT46942.1"/>
    </source>
</evidence>
<name>A0A239MXN7_9ACTN</name>
<dbReference type="EMBL" id="FZOF01000028">
    <property type="protein sequence ID" value="SNT46942.1"/>
    <property type="molecule type" value="Genomic_DNA"/>
</dbReference>
<dbReference type="InterPro" id="IPR016024">
    <property type="entry name" value="ARM-type_fold"/>
</dbReference>
<dbReference type="Gene3D" id="1.25.40.290">
    <property type="entry name" value="ARM repeat domains"/>
    <property type="match status" value="1"/>
</dbReference>
<accession>A0A239MXN7</accession>
<protein>
    <submittedName>
        <fullName evidence="1">3-methyladenine DNA glycosylase AlkC</fullName>
    </submittedName>
</protein>
<evidence type="ECO:0000313" key="2">
    <source>
        <dbReference type="Proteomes" id="UP000198280"/>
    </source>
</evidence>
<dbReference type="Proteomes" id="UP000198280">
    <property type="component" value="Unassembled WGS sequence"/>
</dbReference>
<proteinExistence type="predicted"/>
<gene>
    <name evidence="1" type="ORF">SAMN05216252_12878</name>
</gene>
<dbReference type="AlphaFoldDB" id="A0A239MXN7"/>
<sequence>MPTADELLGPAAVAGLADCLAAAGPAPMAAAVRDTLPALHGLALRERSDLVRDAMLASGPADPAALEAVVRAALPDPRFTGWMIWPVTEAVAALASGTSEGTAFEDGLHLLADLTPRLTAEFAIRRMLNADLDRALAVVTGWTGHPDEHVRRLASEGTRPRLPWAVRVPAILARPEATLPILGALYKDPSEYVRRSVANHVNDISHARADLAVETARGWSAAPDAHTPRVVRHALRTAVKRGDQGALALLGFEPATGLTVEGPSVPRSVVAVGGELRFAFTLQNHGDKPLRLVVDYVVHYRKANGSTAPKVYKLTTRTLQPGERSEHTGTRSFKPISTRVFHPGEHALELQVNGEPRGKIRFDVVTV</sequence>
<dbReference type="SUPFAM" id="SSF48371">
    <property type="entry name" value="ARM repeat"/>
    <property type="match status" value="1"/>
</dbReference>
<keyword evidence="2" id="KW-1185">Reference proteome</keyword>